<reference evidence="18" key="1">
    <citation type="submission" date="2024-03" db="EMBL/GenBank/DDBJ databases">
        <title>WGS assembly of Saponaria officinalis var. Norfolk2.</title>
        <authorList>
            <person name="Jenkins J."/>
            <person name="Shu S."/>
            <person name="Grimwood J."/>
            <person name="Barry K."/>
            <person name="Goodstein D."/>
            <person name="Schmutz J."/>
            <person name="Leebens-Mack J."/>
            <person name="Osbourn A."/>
        </authorList>
    </citation>
    <scope>NUCLEOTIDE SEQUENCE [LARGE SCALE GENOMIC DNA]</scope>
    <source>
        <strain evidence="18">JIC</strain>
    </source>
</reference>
<protein>
    <recommendedName>
        <fullName evidence="14">E3 ubiquitin protein ligase</fullName>
        <ecNumber evidence="14">2.3.2.27</ecNumber>
    </recommendedName>
</protein>
<evidence type="ECO:0000256" key="13">
    <source>
        <dbReference type="PROSITE-ProRule" id="PRU00175"/>
    </source>
</evidence>
<keyword evidence="6 14" id="KW-0479">Metal-binding</keyword>
<dbReference type="GO" id="GO:0033503">
    <property type="term" value="C:HULC complex"/>
    <property type="evidence" value="ECO:0007669"/>
    <property type="project" value="TreeGrafter"/>
</dbReference>
<evidence type="ECO:0000256" key="16">
    <source>
        <dbReference type="SAM" id="MobiDB-lite"/>
    </source>
</evidence>
<accession>A0AAW1MT34</accession>
<evidence type="ECO:0000256" key="7">
    <source>
        <dbReference type="ARBA" id="ARBA00022771"/>
    </source>
</evidence>
<dbReference type="GO" id="GO:0006325">
    <property type="term" value="P:chromatin organization"/>
    <property type="evidence" value="ECO:0007669"/>
    <property type="project" value="UniProtKB-KW"/>
</dbReference>
<feature type="coiled-coil region" evidence="15">
    <location>
        <begin position="589"/>
        <end position="707"/>
    </location>
</feature>
<gene>
    <name evidence="18" type="ORF">RND81_02G108100</name>
</gene>
<keyword evidence="5 14" id="KW-0808">Transferase</keyword>
<comment type="catalytic activity">
    <reaction evidence="1 14">
        <text>S-ubiquitinyl-[E2 ubiquitin-conjugating enzyme]-L-cysteine + [acceptor protein]-L-lysine = [E2 ubiquitin-conjugating enzyme]-L-cysteine + N(6)-ubiquitinyl-[acceptor protein]-L-lysine.</text>
        <dbReference type="EC" id="2.3.2.27"/>
    </reaction>
</comment>
<evidence type="ECO:0000256" key="5">
    <source>
        <dbReference type="ARBA" id="ARBA00022679"/>
    </source>
</evidence>
<comment type="caution">
    <text evidence="18">The sequence shown here is derived from an EMBL/GenBank/DDBJ whole genome shotgun (WGS) entry which is preliminary data.</text>
</comment>
<sequence>MASTGDADQKRRHVSSISPTPAVSMAKKQHFSLLSEDKKLDTAVLQFQNQKLSQKLEAQKLEINALQSKLFQRKEKQQSFDRVLTTVNNCYEKLADDVEARSTHIKHLVSSGEKSDHSVNNNDGASCSSDANFIKRIMETNPSESCLASSSVDQTMEEGDKDCVQSRNILCNLVSAVDDLQYMNSKFYDAVLSAVPEDDGRRKTSNDLATEVKDLRSTVCDLYVKHRSLARELRTLQDSDLRNKANLKYLRGDLESTIRELEDCNQQLAALKAEKDVTMGAFFPVLSMGNKHIGHERATDKQKDMEEMESRLKELMAHSSSRLQELKRVHEERVDILKKLSSFQGTLKNVKSISSTRAFKSVKEDLEKSKKDVVRCQAVCEKLQVEKDKVLWKERDAMVRSDVGDSFRRTLTSTGFNIDEIETSIRRHKDLIRKIEATLKEASREPGRKEVISKFREFVSSFPEDMSSMQSNLQKYKKTASDIHSLRAEVQSVSNILVRKTKEFATLSSTSADQAAEIWSLQAVVEDLKESDMDLKLFAEMFGRESAMPSNFVEARDKEFRAWARVHSLKLSLDEHNMESRVKTAIKAEALSQRTLAAAEAEIANLREKCESSERNKSKLSNDLKSKHDENEAYLFEIETIGQAYDDMQNQNQQLLKQITERDDYNIKLVLEGLRGKQTRDSLLAENQNLQKKIQQANVSRDLFEVKATQIEDRVKNCANQIHRVAEDRCQNTIVLENMQRRLFEAKKSSQQGRESLDELQNKVVNSRSNLSGLQIDVEKERFEKRRLEEDSEAVKRKAERLRAEKEGSIVGKLNLELREYKEILKCSICLDRPKEVVITKCYHLLCDPCVQKVLKTRHRKCPVCAASFNANDVKPVYI</sequence>
<evidence type="ECO:0000256" key="2">
    <source>
        <dbReference type="ARBA" id="ARBA00004123"/>
    </source>
</evidence>
<organism evidence="18 19">
    <name type="scientific">Saponaria officinalis</name>
    <name type="common">Common soapwort</name>
    <name type="synonym">Lychnis saponaria</name>
    <dbReference type="NCBI Taxonomy" id="3572"/>
    <lineage>
        <taxon>Eukaryota</taxon>
        <taxon>Viridiplantae</taxon>
        <taxon>Streptophyta</taxon>
        <taxon>Embryophyta</taxon>
        <taxon>Tracheophyta</taxon>
        <taxon>Spermatophyta</taxon>
        <taxon>Magnoliopsida</taxon>
        <taxon>eudicotyledons</taxon>
        <taxon>Gunneridae</taxon>
        <taxon>Pentapetalae</taxon>
        <taxon>Caryophyllales</taxon>
        <taxon>Caryophyllaceae</taxon>
        <taxon>Caryophylleae</taxon>
        <taxon>Saponaria</taxon>
    </lineage>
</organism>
<dbReference type="SUPFAM" id="SSF57850">
    <property type="entry name" value="RING/U-box"/>
    <property type="match status" value="1"/>
</dbReference>
<evidence type="ECO:0000256" key="9">
    <source>
        <dbReference type="ARBA" id="ARBA00022833"/>
    </source>
</evidence>
<dbReference type="GO" id="GO:0005634">
    <property type="term" value="C:nucleus"/>
    <property type="evidence" value="ECO:0007669"/>
    <property type="project" value="UniProtKB-SubCell"/>
</dbReference>
<evidence type="ECO:0000256" key="1">
    <source>
        <dbReference type="ARBA" id="ARBA00000900"/>
    </source>
</evidence>
<name>A0AAW1MT34_SAPOF</name>
<dbReference type="GO" id="GO:0008270">
    <property type="term" value="F:zinc ion binding"/>
    <property type="evidence" value="ECO:0007669"/>
    <property type="project" value="UniProtKB-KW"/>
</dbReference>
<evidence type="ECO:0000256" key="3">
    <source>
        <dbReference type="ARBA" id="ARBA00004906"/>
    </source>
</evidence>
<comment type="similarity">
    <text evidence="4 14">Belongs to the BRE1 family.</text>
</comment>
<dbReference type="PROSITE" id="PS00518">
    <property type="entry name" value="ZF_RING_1"/>
    <property type="match status" value="1"/>
</dbReference>
<dbReference type="EC" id="2.3.2.27" evidence="14"/>
<dbReference type="Gene3D" id="3.30.40.10">
    <property type="entry name" value="Zinc/RING finger domain, C3HC4 (zinc finger)"/>
    <property type="match status" value="1"/>
</dbReference>
<comment type="subcellular location">
    <subcellularLocation>
        <location evidence="2 14">Nucleus</location>
    </subcellularLocation>
</comment>
<evidence type="ECO:0000256" key="6">
    <source>
        <dbReference type="ARBA" id="ARBA00022723"/>
    </source>
</evidence>
<evidence type="ECO:0000256" key="11">
    <source>
        <dbReference type="ARBA" id="ARBA00023054"/>
    </source>
</evidence>
<keyword evidence="12 14" id="KW-0539">Nucleus</keyword>
<dbReference type="InterPro" id="IPR013956">
    <property type="entry name" value="E3_ubiquit_lig_Bre1"/>
</dbReference>
<dbReference type="GO" id="GO:0016567">
    <property type="term" value="P:protein ubiquitination"/>
    <property type="evidence" value="ECO:0007669"/>
    <property type="project" value="UniProtKB-UniRule"/>
</dbReference>
<keyword evidence="11 14" id="KW-0175">Coiled coil</keyword>
<evidence type="ECO:0000256" key="12">
    <source>
        <dbReference type="ARBA" id="ARBA00023242"/>
    </source>
</evidence>
<evidence type="ECO:0000313" key="18">
    <source>
        <dbReference type="EMBL" id="KAK9749189.1"/>
    </source>
</evidence>
<keyword evidence="19" id="KW-1185">Reference proteome</keyword>
<evidence type="ECO:0000259" key="17">
    <source>
        <dbReference type="PROSITE" id="PS50089"/>
    </source>
</evidence>
<feature type="coiled-coil region" evidence="15">
    <location>
        <begin position="757"/>
        <end position="805"/>
    </location>
</feature>
<keyword evidence="9 14" id="KW-0862">Zinc</keyword>
<feature type="region of interest" description="Disordered" evidence="16">
    <location>
        <begin position="1"/>
        <end position="23"/>
    </location>
</feature>
<dbReference type="PANTHER" id="PTHR23163">
    <property type="entry name" value="RING FINGER PROTEIN-RELATED"/>
    <property type="match status" value="1"/>
</dbReference>
<dbReference type="InterPro" id="IPR001841">
    <property type="entry name" value="Znf_RING"/>
</dbReference>
<evidence type="ECO:0000256" key="4">
    <source>
        <dbReference type="ARBA" id="ARBA00005555"/>
    </source>
</evidence>
<evidence type="ECO:0000256" key="15">
    <source>
        <dbReference type="SAM" id="Coils"/>
    </source>
</evidence>
<dbReference type="Pfam" id="PF00097">
    <property type="entry name" value="zf-C3HC4"/>
    <property type="match status" value="1"/>
</dbReference>
<dbReference type="PANTHER" id="PTHR23163:SF0">
    <property type="entry name" value="E3 UBIQUITIN-PROTEIN LIGASE BRE1"/>
    <property type="match status" value="1"/>
</dbReference>
<evidence type="ECO:0000256" key="10">
    <source>
        <dbReference type="ARBA" id="ARBA00022853"/>
    </source>
</evidence>
<feature type="domain" description="RING-type" evidence="17">
    <location>
        <begin position="827"/>
        <end position="865"/>
    </location>
</feature>
<feature type="coiled-coil region" evidence="15">
    <location>
        <begin position="418"/>
        <end position="445"/>
    </location>
</feature>
<keyword evidence="7 13" id="KW-0863">Zinc-finger</keyword>
<keyword evidence="10 14" id="KW-0156">Chromatin regulator</keyword>
<dbReference type="InterPro" id="IPR017907">
    <property type="entry name" value="Znf_RING_CS"/>
</dbReference>
<proteinExistence type="inferred from homology"/>
<dbReference type="InterPro" id="IPR013083">
    <property type="entry name" value="Znf_RING/FYVE/PHD"/>
</dbReference>
<dbReference type="PROSITE" id="PS50089">
    <property type="entry name" value="ZF_RING_2"/>
    <property type="match status" value="1"/>
</dbReference>
<dbReference type="SMART" id="SM00184">
    <property type="entry name" value="RING"/>
    <property type="match status" value="1"/>
</dbReference>
<dbReference type="Proteomes" id="UP001443914">
    <property type="component" value="Unassembled WGS sequence"/>
</dbReference>
<dbReference type="EMBL" id="JBDFQZ010000002">
    <property type="protein sequence ID" value="KAK9749189.1"/>
    <property type="molecule type" value="Genomic_DNA"/>
</dbReference>
<dbReference type="InterPro" id="IPR018957">
    <property type="entry name" value="Znf_C3HC4_RING-type"/>
</dbReference>
<evidence type="ECO:0000313" key="19">
    <source>
        <dbReference type="Proteomes" id="UP001443914"/>
    </source>
</evidence>
<dbReference type="CDD" id="cd16499">
    <property type="entry name" value="RING-HC_Bre1-like"/>
    <property type="match status" value="1"/>
</dbReference>
<dbReference type="GO" id="GO:0061630">
    <property type="term" value="F:ubiquitin protein ligase activity"/>
    <property type="evidence" value="ECO:0007669"/>
    <property type="project" value="UniProtKB-EC"/>
</dbReference>
<evidence type="ECO:0000256" key="14">
    <source>
        <dbReference type="RuleBase" id="RU365038"/>
    </source>
</evidence>
<keyword evidence="8 14" id="KW-0833">Ubl conjugation pathway</keyword>
<evidence type="ECO:0000256" key="8">
    <source>
        <dbReference type="ARBA" id="ARBA00022786"/>
    </source>
</evidence>
<dbReference type="AlphaFoldDB" id="A0AAW1MT34"/>
<comment type="pathway">
    <text evidence="3 14">Protein modification; protein ubiquitination.</text>
</comment>